<dbReference type="Proteomes" id="UP001202328">
    <property type="component" value="Unassembled WGS sequence"/>
</dbReference>
<keyword evidence="5" id="KW-0689">Ribosomal protein</keyword>
<dbReference type="EMBL" id="JAJJMB010001820">
    <property type="protein sequence ID" value="KAI3954962.1"/>
    <property type="molecule type" value="Genomic_DNA"/>
</dbReference>
<dbReference type="AlphaFoldDB" id="A0AAD4TFQ9"/>
<gene>
    <name evidence="7" type="ORF">MKW98_004965</name>
</gene>
<keyword evidence="4" id="KW-0862">Zinc</keyword>
<keyword evidence="6" id="KW-0687">Ribonucleoprotein</keyword>
<evidence type="ECO:0000256" key="6">
    <source>
        <dbReference type="ARBA" id="ARBA00023274"/>
    </source>
</evidence>
<organism evidence="7 8">
    <name type="scientific">Papaver atlanticum</name>
    <dbReference type="NCBI Taxonomy" id="357466"/>
    <lineage>
        <taxon>Eukaryota</taxon>
        <taxon>Viridiplantae</taxon>
        <taxon>Streptophyta</taxon>
        <taxon>Embryophyta</taxon>
        <taxon>Tracheophyta</taxon>
        <taxon>Spermatophyta</taxon>
        <taxon>Magnoliopsida</taxon>
        <taxon>Ranunculales</taxon>
        <taxon>Papaveraceae</taxon>
        <taxon>Papaveroideae</taxon>
        <taxon>Papaver</taxon>
    </lineage>
</organism>
<evidence type="ECO:0008006" key="9">
    <source>
        <dbReference type="Google" id="ProtNLM"/>
    </source>
</evidence>
<evidence type="ECO:0000256" key="2">
    <source>
        <dbReference type="ARBA" id="ARBA00022723"/>
    </source>
</evidence>
<accession>A0AAD4TFQ9</accession>
<dbReference type="InterPro" id="IPR011331">
    <property type="entry name" value="Ribosomal_eL37/eL43"/>
</dbReference>
<dbReference type="PANTHER" id="PTHR48149:SF1">
    <property type="entry name" value="LARGE RIBOSOMAL SUBUNIT PROTEIN EL43Y"/>
    <property type="match status" value="1"/>
</dbReference>
<proteinExistence type="inferred from homology"/>
<dbReference type="PANTHER" id="PTHR48149">
    <property type="entry name" value="60S RIBOSOMAL PROTEIN L37A-2"/>
    <property type="match status" value="1"/>
</dbReference>
<dbReference type="SUPFAM" id="SSF57829">
    <property type="entry name" value="Zn-binding ribosomal proteins"/>
    <property type="match status" value="1"/>
</dbReference>
<reference evidence="7" key="1">
    <citation type="submission" date="2022-04" db="EMBL/GenBank/DDBJ databases">
        <title>A functionally conserved STORR gene fusion in Papaver species that diverged 16.8 million years ago.</title>
        <authorList>
            <person name="Catania T."/>
        </authorList>
    </citation>
    <scope>NUCLEOTIDE SEQUENCE</scope>
    <source>
        <strain evidence="7">S-188037</strain>
    </source>
</reference>
<dbReference type="GO" id="GO:0003735">
    <property type="term" value="F:structural constituent of ribosome"/>
    <property type="evidence" value="ECO:0007669"/>
    <property type="project" value="InterPro"/>
</dbReference>
<keyword evidence="3" id="KW-0863">Zinc-finger</keyword>
<dbReference type="InterPro" id="IPR011332">
    <property type="entry name" value="Ribosomal_zn-bd"/>
</dbReference>
<evidence type="ECO:0000313" key="8">
    <source>
        <dbReference type="Proteomes" id="UP001202328"/>
    </source>
</evidence>
<dbReference type="GO" id="GO:0008270">
    <property type="term" value="F:zinc ion binding"/>
    <property type="evidence" value="ECO:0007669"/>
    <property type="project" value="UniProtKB-KW"/>
</dbReference>
<comment type="caution">
    <text evidence="7">The sequence shown here is derived from an EMBL/GenBank/DDBJ whole genome shotgun (WGS) entry which is preliminary data.</text>
</comment>
<dbReference type="GO" id="GO:0005840">
    <property type="term" value="C:ribosome"/>
    <property type="evidence" value="ECO:0007669"/>
    <property type="project" value="UniProtKB-KW"/>
</dbReference>
<sequence length="97" mass="11159">MTKCTKKAEIVGKSGSRYGAVLQKRINKMEIRQHSKCFCEFCGKYAVKSKAIEIWGYKDCGKLKVDGAYTLNTATAVTTNLRGDRRRRRYQIKVYLK</sequence>
<dbReference type="InterPro" id="IPR002674">
    <property type="entry name" value="Ribosomal_eL43"/>
</dbReference>
<protein>
    <recommendedName>
        <fullName evidence="9">60S ribosomal protein L37a</fullName>
    </recommendedName>
</protein>
<dbReference type="GO" id="GO:0006412">
    <property type="term" value="P:translation"/>
    <property type="evidence" value="ECO:0007669"/>
    <property type="project" value="InterPro"/>
</dbReference>
<evidence type="ECO:0000256" key="5">
    <source>
        <dbReference type="ARBA" id="ARBA00022980"/>
    </source>
</evidence>
<evidence type="ECO:0000313" key="7">
    <source>
        <dbReference type="EMBL" id="KAI3954962.1"/>
    </source>
</evidence>
<evidence type="ECO:0000256" key="3">
    <source>
        <dbReference type="ARBA" id="ARBA00022771"/>
    </source>
</evidence>
<evidence type="ECO:0000256" key="1">
    <source>
        <dbReference type="ARBA" id="ARBA00008672"/>
    </source>
</evidence>
<dbReference type="Gene3D" id="2.20.25.30">
    <property type="match status" value="1"/>
</dbReference>
<comment type="similarity">
    <text evidence="1">Belongs to the eukaryotic ribosomal protein eL43 family.</text>
</comment>
<keyword evidence="2" id="KW-0479">Metal-binding</keyword>
<dbReference type="GO" id="GO:1990904">
    <property type="term" value="C:ribonucleoprotein complex"/>
    <property type="evidence" value="ECO:0007669"/>
    <property type="project" value="UniProtKB-KW"/>
</dbReference>
<name>A0AAD4TFQ9_9MAGN</name>
<evidence type="ECO:0000256" key="4">
    <source>
        <dbReference type="ARBA" id="ARBA00022833"/>
    </source>
</evidence>
<keyword evidence="8" id="KW-1185">Reference proteome</keyword>
<dbReference type="Pfam" id="PF01780">
    <property type="entry name" value="Ribosomal_L37ae"/>
    <property type="match status" value="1"/>
</dbReference>